<comment type="pathway">
    <text evidence="6">Cofactor metabolism; pyridoxal 5'-phosphate salvage; pyridoxal 5'-phosphate from pyridoxamine 5'-phosphate: step 1/1.</text>
</comment>
<dbReference type="GO" id="GO:0010181">
    <property type="term" value="F:FMN binding"/>
    <property type="evidence" value="ECO:0007669"/>
    <property type="project" value="UniProtKB-UniRule"/>
</dbReference>
<comment type="similarity">
    <text evidence="1 6">Belongs to the pyridoxamine 5'-phosphate oxidase family.</text>
</comment>
<feature type="domain" description="Pyridoxine 5'-phosphate oxidase dimerisation C-terminal" evidence="10">
    <location>
        <begin position="169"/>
        <end position="209"/>
    </location>
</feature>
<evidence type="ECO:0000313" key="11">
    <source>
        <dbReference type="EMBL" id="AQS51234.1"/>
    </source>
</evidence>
<keyword evidence="3 6" id="KW-0288">FMN</keyword>
<evidence type="ECO:0000256" key="6">
    <source>
        <dbReference type="HAMAP-Rule" id="MF_01629"/>
    </source>
</evidence>
<dbReference type="NCBIfam" id="NF004231">
    <property type="entry name" value="PRK05679.1"/>
    <property type="match status" value="1"/>
</dbReference>
<sequence>MSLADYRNEYDKFDLPEHVLTADPKELFTQWVDEAIRLQAPEPTAMSLSTVAPSGQPSSRIVLLKGYDAEGVLFYTNYDSKKGHDLAQNPQACLLFFWPTLQRQIRLEGTVHKASAQASADYFASRPLASKISALASPQSQPITRVALEQRRDEMTAQYGDNPPCPDNWGGYYLVPTQIEFWQGRTCRLHDRFVYTQHNGQWEIQRLAP</sequence>
<evidence type="ECO:0000259" key="10">
    <source>
        <dbReference type="Pfam" id="PF10590"/>
    </source>
</evidence>
<comment type="pathway">
    <text evidence="6">Cofactor metabolism; pyridoxal 5'-phosphate salvage; pyridoxal 5'-phosphate from pyridoxine 5'-phosphate: step 1/1.</text>
</comment>
<dbReference type="Pfam" id="PF01243">
    <property type="entry name" value="PNPOx_N"/>
    <property type="match status" value="1"/>
</dbReference>
<dbReference type="InterPro" id="IPR012349">
    <property type="entry name" value="Split_barrel_FMN-bd"/>
</dbReference>
<evidence type="ECO:0000256" key="2">
    <source>
        <dbReference type="ARBA" id="ARBA00022630"/>
    </source>
</evidence>
<dbReference type="PANTHER" id="PTHR10851">
    <property type="entry name" value="PYRIDOXINE-5-PHOSPHATE OXIDASE"/>
    <property type="match status" value="1"/>
</dbReference>
<keyword evidence="4 6" id="KW-0560">Oxidoreductase</keyword>
<evidence type="ECO:0000256" key="3">
    <source>
        <dbReference type="ARBA" id="ARBA00022643"/>
    </source>
</evidence>
<evidence type="ECO:0000256" key="7">
    <source>
        <dbReference type="PIRSR" id="PIRSR000190-1"/>
    </source>
</evidence>
<dbReference type="EC" id="1.4.3.5" evidence="6"/>
<gene>
    <name evidence="6" type="primary">pdxH</name>
    <name evidence="11" type="ORF">PAEH1_06065</name>
</gene>
<feature type="binding site" evidence="6 8">
    <location>
        <begin position="139"/>
        <end position="140"/>
    </location>
    <ligand>
        <name>FMN</name>
        <dbReference type="ChEBI" id="CHEBI:58210"/>
    </ligand>
</feature>
<dbReference type="EMBL" id="CP019697">
    <property type="protein sequence ID" value="AQS51234.1"/>
    <property type="molecule type" value="Genomic_DNA"/>
</dbReference>
<dbReference type="PANTHER" id="PTHR10851:SF0">
    <property type="entry name" value="PYRIDOXINE-5'-PHOSPHATE OXIDASE"/>
    <property type="match status" value="1"/>
</dbReference>
<keyword evidence="5 6" id="KW-0664">Pyridoxine biosynthesis</keyword>
<feature type="binding site" evidence="6 8">
    <location>
        <position position="192"/>
    </location>
    <ligand>
        <name>FMN</name>
        <dbReference type="ChEBI" id="CHEBI:58210"/>
    </ligand>
</feature>
<evidence type="ECO:0000256" key="5">
    <source>
        <dbReference type="ARBA" id="ARBA00023096"/>
    </source>
</evidence>
<evidence type="ECO:0000256" key="4">
    <source>
        <dbReference type="ARBA" id="ARBA00023002"/>
    </source>
</evidence>
<evidence type="ECO:0000259" key="9">
    <source>
        <dbReference type="Pfam" id="PF01243"/>
    </source>
</evidence>
<dbReference type="InterPro" id="IPR011576">
    <property type="entry name" value="Pyridox_Oxase_N"/>
</dbReference>
<evidence type="ECO:0000256" key="8">
    <source>
        <dbReference type="PIRSR" id="PIRSR000190-2"/>
    </source>
</evidence>
<dbReference type="PIRSF" id="PIRSF000190">
    <property type="entry name" value="Pyd_amn-ph_oxd"/>
    <property type="match status" value="1"/>
</dbReference>
<feature type="binding site" evidence="6 8">
    <location>
        <position position="182"/>
    </location>
    <ligand>
        <name>FMN</name>
        <dbReference type="ChEBI" id="CHEBI:58210"/>
    </ligand>
</feature>
<name>A0A1U9JZR9_9BURK</name>
<comment type="function">
    <text evidence="6">Catalyzes the oxidation of either pyridoxine 5'-phosphate (PNP) or pyridoxamine 5'-phosphate (PMP) into pyridoxal 5'-phosphate (PLP).</text>
</comment>
<feature type="binding site" evidence="6 8">
    <location>
        <position position="104"/>
    </location>
    <ligand>
        <name>FMN</name>
        <dbReference type="ChEBI" id="CHEBI:58210"/>
    </ligand>
</feature>
<comment type="cofactor">
    <cofactor evidence="6 8">
        <name>FMN</name>
        <dbReference type="ChEBI" id="CHEBI:58210"/>
    </cofactor>
    <text evidence="6 8">Binds 1 FMN per subunit.</text>
</comment>
<dbReference type="SUPFAM" id="SSF50475">
    <property type="entry name" value="FMN-binding split barrel"/>
    <property type="match status" value="1"/>
</dbReference>
<evidence type="ECO:0000313" key="12">
    <source>
        <dbReference type="Proteomes" id="UP000189369"/>
    </source>
</evidence>
<dbReference type="STRING" id="643674.PAEH1_06065"/>
<feature type="binding site" evidence="6 8">
    <location>
        <begin position="75"/>
        <end position="76"/>
    </location>
    <ligand>
        <name>FMN</name>
        <dbReference type="ChEBI" id="CHEBI:58210"/>
    </ligand>
</feature>
<feature type="domain" description="Pyridoxamine 5'-phosphate oxidase N-terminal" evidence="9">
    <location>
        <begin position="33"/>
        <end position="145"/>
    </location>
</feature>
<feature type="binding site" evidence="6 7">
    <location>
        <position position="65"/>
    </location>
    <ligand>
        <name>substrate</name>
    </ligand>
</feature>
<dbReference type="NCBIfam" id="TIGR00558">
    <property type="entry name" value="pdxH"/>
    <property type="match status" value="1"/>
</dbReference>
<comment type="catalytic activity">
    <reaction evidence="6">
        <text>pyridoxamine 5'-phosphate + O2 + H2O = pyridoxal 5'-phosphate + H2O2 + NH4(+)</text>
        <dbReference type="Rhea" id="RHEA:15817"/>
        <dbReference type="ChEBI" id="CHEBI:15377"/>
        <dbReference type="ChEBI" id="CHEBI:15379"/>
        <dbReference type="ChEBI" id="CHEBI:16240"/>
        <dbReference type="ChEBI" id="CHEBI:28938"/>
        <dbReference type="ChEBI" id="CHEBI:58451"/>
        <dbReference type="ChEBI" id="CHEBI:597326"/>
        <dbReference type="EC" id="1.4.3.5"/>
    </reaction>
</comment>
<dbReference type="Pfam" id="PF10590">
    <property type="entry name" value="PNP_phzG_C"/>
    <property type="match status" value="1"/>
</dbReference>
<evidence type="ECO:0000256" key="1">
    <source>
        <dbReference type="ARBA" id="ARBA00007301"/>
    </source>
</evidence>
<dbReference type="InterPro" id="IPR019576">
    <property type="entry name" value="Pyridoxamine_oxidase_dimer_C"/>
</dbReference>
<dbReference type="OrthoDB" id="9780392at2"/>
<comment type="catalytic activity">
    <reaction evidence="6">
        <text>pyridoxine 5'-phosphate + O2 = pyridoxal 5'-phosphate + H2O2</text>
        <dbReference type="Rhea" id="RHEA:15149"/>
        <dbReference type="ChEBI" id="CHEBI:15379"/>
        <dbReference type="ChEBI" id="CHEBI:16240"/>
        <dbReference type="ChEBI" id="CHEBI:58589"/>
        <dbReference type="ChEBI" id="CHEBI:597326"/>
        <dbReference type="EC" id="1.4.3.5"/>
    </reaction>
</comment>
<dbReference type="Gene3D" id="2.30.110.10">
    <property type="entry name" value="Electron Transport, Fmn-binding Protein, Chain A"/>
    <property type="match status" value="1"/>
</dbReference>
<feature type="binding site" evidence="6 7">
    <location>
        <begin position="188"/>
        <end position="190"/>
    </location>
    <ligand>
        <name>substrate</name>
    </ligand>
</feature>
<dbReference type="InterPro" id="IPR000659">
    <property type="entry name" value="Pyridox_Oxase"/>
</dbReference>
<dbReference type="UniPathway" id="UPA01068">
    <property type="reaction ID" value="UER00304"/>
</dbReference>
<feature type="binding site" evidence="7">
    <location>
        <begin position="7"/>
        <end position="10"/>
    </location>
    <ligand>
        <name>substrate</name>
    </ligand>
</feature>
<feature type="binding site" evidence="6 8">
    <location>
        <begin position="60"/>
        <end position="65"/>
    </location>
    <ligand>
        <name>FMN</name>
        <dbReference type="ChEBI" id="CHEBI:58210"/>
    </ligand>
</feature>
<dbReference type="GO" id="GO:0004733">
    <property type="term" value="F:pyridoxamine phosphate oxidase activity"/>
    <property type="evidence" value="ECO:0007669"/>
    <property type="project" value="UniProtKB-UniRule"/>
</dbReference>
<feature type="binding site" evidence="6 8">
    <location>
        <position position="81"/>
    </location>
    <ligand>
        <name>FMN</name>
        <dbReference type="ChEBI" id="CHEBI:58210"/>
    </ligand>
</feature>
<organism evidence="11 12">
    <name type="scientific">Paenalcaligenes hominis</name>
    <dbReference type="NCBI Taxonomy" id="643674"/>
    <lineage>
        <taxon>Bacteria</taxon>
        <taxon>Pseudomonadati</taxon>
        <taxon>Pseudomonadota</taxon>
        <taxon>Betaproteobacteria</taxon>
        <taxon>Burkholderiales</taxon>
        <taxon>Alcaligenaceae</taxon>
        <taxon>Paenalcaligenes</taxon>
    </lineage>
</organism>
<accession>A0A1U9JZR9</accession>
<dbReference type="KEGG" id="phn:PAEH1_06065"/>
<dbReference type="PROSITE" id="PS01064">
    <property type="entry name" value="PYRIDOX_OXIDASE"/>
    <property type="match status" value="1"/>
</dbReference>
<dbReference type="InterPro" id="IPR019740">
    <property type="entry name" value="Pyridox_Oxase_CS"/>
</dbReference>
<dbReference type="GO" id="GO:0008615">
    <property type="term" value="P:pyridoxine biosynthetic process"/>
    <property type="evidence" value="ECO:0007669"/>
    <property type="project" value="UniProtKB-UniRule"/>
</dbReference>
<dbReference type="AlphaFoldDB" id="A0A1U9JZR9"/>
<comment type="subunit">
    <text evidence="6">Homodimer.</text>
</comment>
<keyword evidence="2 6" id="KW-0285">Flavoprotein</keyword>
<feature type="binding site" evidence="6 7">
    <location>
        <position position="126"/>
    </location>
    <ligand>
        <name>substrate</name>
    </ligand>
</feature>
<feature type="binding site" evidence="6 8">
    <location>
        <position position="82"/>
    </location>
    <ligand>
        <name>FMN</name>
        <dbReference type="ChEBI" id="CHEBI:58210"/>
    </ligand>
</feature>
<dbReference type="Proteomes" id="UP000189369">
    <property type="component" value="Chromosome"/>
</dbReference>
<feature type="binding site" evidence="6 7">
    <location>
        <position position="122"/>
    </location>
    <ligand>
        <name>substrate</name>
    </ligand>
</feature>
<proteinExistence type="inferred from homology"/>
<dbReference type="HAMAP" id="MF_01629">
    <property type="entry name" value="PdxH"/>
    <property type="match status" value="1"/>
</dbReference>
<reference evidence="11 12" key="1">
    <citation type="submission" date="2017-01" db="EMBL/GenBank/DDBJ databases">
        <title>Complete Genome Sequence of Paenalcaligenes hominis, Isolated from a paraplegic Patient with neurogenic bladder.</title>
        <authorList>
            <person name="Mukhopadhyay R."/>
            <person name="Joaquin J."/>
            <person name="Hogue R."/>
            <person name="Kilaru A."/>
            <person name="Jospin G."/>
            <person name="Mars K."/>
            <person name="Eisen J.A."/>
            <person name="Chaturvedi V."/>
        </authorList>
    </citation>
    <scope>NUCLEOTIDE SEQUENCE [LARGE SCALE GENOMIC DNA]</scope>
    <source>
        <strain evidence="11 12">15S00501</strain>
    </source>
</reference>
<feature type="binding site" evidence="6 7">
    <location>
        <position position="130"/>
    </location>
    <ligand>
        <name>substrate</name>
    </ligand>
</feature>
<protein>
    <recommendedName>
        <fullName evidence="6">Pyridoxine/pyridoxamine 5'-phosphate oxidase</fullName>
        <ecNumber evidence="6">1.4.3.5</ecNumber>
    </recommendedName>
    <alternativeName>
        <fullName evidence="6">PNP/PMP oxidase</fullName>
        <shortName evidence="6">PNPOx</shortName>
    </alternativeName>
    <alternativeName>
        <fullName evidence="6">Pyridoxal 5'-phosphate synthase</fullName>
    </alternativeName>
</protein>